<protein>
    <submittedName>
        <fullName evidence="3">Uncharacterized protein</fullName>
    </submittedName>
</protein>
<feature type="compositionally biased region" description="Acidic residues" evidence="2">
    <location>
        <begin position="373"/>
        <end position="394"/>
    </location>
</feature>
<accession>A0AAV0EP68</accession>
<sequence>MDVSNFAALKKKLAKEPKKKKETGFQKPVDEFFKNDGASQVPEGEGPSKAVDSGAGAGGSKGEELKRKNSGKGVAPPENKKQKKGALGKKDAPIVIVEEQPSSNLPTDTPPRSPPSPVDEGLRPAEIVQFPIKSGTSVMHGTLHPVGFMRGVMSSKDRSVLARLEDDILDYKVASYSTMAALAASEQARRVEQLRIAKCQADEALKKSDEEKAALRRKLADAEKALRLEIEGMKQRLEDAEAKGKATAEEAAAAAAKITAEAAESAKAEAVADAKKRAVEAFLAGGWMVADHEGWVASVVEQKVDSWVRGPGAEWLARKGKDYYDGGEFFTQKMIYRRLARHLKIDPKEFDPAAYGLPPLQPDVRVPLPEGEERPDLEDSELMGEGDNEEAEDDAASKPKEDVAQEAEA</sequence>
<evidence type="ECO:0000313" key="4">
    <source>
        <dbReference type="Proteomes" id="UP001152523"/>
    </source>
</evidence>
<evidence type="ECO:0000256" key="2">
    <source>
        <dbReference type="SAM" id="MobiDB-lite"/>
    </source>
</evidence>
<evidence type="ECO:0000256" key="1">
    <source>
        <dbReference type="SAM" id="Coils"/>
    </source>
</evidence>
<proteinExistence type="predicted"/>
<gene>
    <name evidence="3" type="ORF">CEPIT_LOCUS26635</name>
</gene>
<feature type="compositionally biased region" description="Pro residues" evidence="2">
    <location>
        <begin position="108"/>
        <end position="117"/>
    </location>
</feature>
<keyword evidence="4" id="KW-1185">Reference proteome</keyword>
<feature type="region of interest" description="Disordered" evidence="2">
    <location>
        <begin position="351"/>
        <end position="409"/>
    </location>
</feature>
<dbReference type="EMBL" id="CAMAPF010000936">
    <property type="protein sequence ID" value="CAH9125277.1"/>
    <property type="molecule type" value="Genomic_DNA"/>
</dbReference>
<evidence type="ECO:0000313" key="3">
    <source>
        <dbReference type="EMBL" id="CAH9125277.1"/>
    </source>
</evidence>
<feature type="compositionally biased region" description="Basic and acidic residues" evidence="2">
    <location>
        <begin position="22"/>
        <end position="34"/>
    </location>
</feature>
<comment type="caution">
    <text evidence="3">The sequence shown here is derived from an EMBL/GenBank/DDBJ whole genome shotgun (WGS) entry which is preliminary data.</text>
</comment>
<dbReference type="Proteomes" id="UP001152523">
    <property type="component" value="Unassembled WGS sequence"/>
</dbReference>
<reference evidence="3" key="1">
    <citation type="submission" date="2022-07" db="EMBL/GenBank/DDBJ databases">
        <authorList>
            <person name="Macas J."/>
            <person name="Novak P."/>
            <person name="Neumann P."/>
        </authorList>
    </citation>
    <scope>NUCLEOTIDE SEQUENCE</scope>
</reference>
<feature type="coiled-coil region" evidence="1">
    <location>
        <begin position="205"/>
        <end position="250"/>
    </location>
</feature>
<name>A0AAV0EP68_9ASTE</name>
<feature type="region of interest" description="Disordered" evidence="2">
    <location>
        <begin position="14"/>
        <end position="121"/>
    </location>
</feature>
<dbReference type="AlphaFoldDB" id="A0AAV0EP68"/>
<organism evidence="3 4">
    <name type="scientific">Cuscuta epithymum</name>
    <dbReference type="NCBI Taxonomy" id="186058"/>
    <lineage>
        <taxon>Eukaryota</taxon>
        <taxon>Viridiplantae</taxon>
        <taxon>Streptophyta</taxon>
        <taxon>Embryophyta</taxon>
        <taxon>Tracheophyta</taxon>
        <taxon>Spermatophyta</taxon>
        <taxon>Magnoliopsida</taxon>
        <taxon>eudicotyledons</taxon>
        <taxon>Gunneridae</taxon>
        <taxon>Pentapetalae</taxon>
        <taxon>asterids</taxon>
        <taxon>lamiids</taxon>
        <taxon>Solanales</taxon>
        <taxon>Convolvulaceae</taxon>
        <taxon>Cuscuteae</taxon>
        <taxon>Cuscuta</taxon>
        <taxon>Cuscuta subgen. Cuscuta</taxon>
    </lineage>
</organism>
<keyword evidence="1" id="KW-0175">Coiled coil</keyword>